<name>X0YK20_9ZZZZ</name>
<comment type="caution">
    <text evidence="1">The sequence shown here is derived from an EMBL/GenBank/DDBJ whole genome shotgun (WGS) entry which is preliminary data.</text>
</comment>
<dbReference type="AlphaFoldDB" id="X0YK20"/>
<organism evidence="1">
    <name type="scientific">marine sediment metagenome</name>
    <dbReference type="NCBI Taxonomy" id="412755"/>
    <lineage>
        <taxon>unclassified sequences</taxon>
        <taxon>metagenomes</taxon>
        <taxon>ecological metagenomes</taxon>
    </lineage>
</organism>
<feature type="non-terminal residue" evidence="1">
    <location>
        <position position="1"/>
    </location>
</feature>
<accession>X0YK20</accession>
<gene>
    <name evidence="1" type="ORF">S01H1_70890</name>
</gene>
<dbReference type="EMBL" id="BARS01047169">
    <property type="protein sequence ID" value="GAG37116.1"/>
    <property type="molecule type" value="Genomic_DNA"/>
</dbReference>
<sequence>LQSENLFNSKEDPMKRIFIPLLAVCAILIAGLFLFSGAAADENTCTFKADANKVHITVWDEDSEEERQGKIFEGWLKSGERKKVQSTTGFIVFSYKLAADDRSYGDNHRTCKSGNTIRVP</sequence>
<protein>
    <submittedName>
        <fullName evidence="1">Uncharacterized protein</fullName>
    </submittedName>
</protein>
<evidence type="ECO:0000313" key="1">
    <source>
        <dbReference type="EMBL" id="GAG37116.1"/>
    </source>
</evidence>
<proteinExistence type="predicted"/>
<reference evidence="1" key="1">
    <citation type="journal article" date="2014" name="Front. Microbiol.">
        <title>High frequency of phylogenetically diverse reductive dehalogenase-homologous genes in deep subseafloor sedimentary metagenomes.</title>
        <authorList>
            <person name="Kawai M."/>
            <person name="Futagami T."/>
            <person name="Toyoda A."/>
            <person name="Takaki Y."/>
            <person name="Nishi S."/>
            <person name="Hori S."/>
            <person name="Arai W."/>
            <person name="Tsubouchi T."/>
            <person name="Morono Y."/>
            <person name="Uchiyama I."/>
            <person name="Ito T."/>
            <person name="Fujiyama A."/>
            <person name="Inagaki F."/>
            <person name="Takami H."/>
        </authorList>
    </citation>
    <scope>NUCLEOTIDE SEQUENCE</scope>
    <source>
        <strain evidence="1">Expedition CK06-06</strain>
    </source>
</reference>